<keyword evidence="8 19" id="KW-0169">Cobalamin biosynthesis</keyword>
<dbReference type="EMBL" id="VWXX01000003">
    <property type="protein sequence ID" value="KAA6186929.1"/>
    <property type="molecule type" value="Genomic_DNA"/>
</dbReference>
<comment type="caution">
    <text evidence="19">Lacks conserved residue(s) required for the propagation of feature annotation.</text>
</comment>
<comment type="caution">
    <text evidence="20">The sequence shown here is derived from an EMBL/GenBank/DDBJ whole genome shotgun (WGS) entry which is preliminary data.</text>
</comment>
<dbReference type="OrthoDB" id="9794626at2"/>
<comment type="pathway">
    <text evidence="3 19">Cofactor biosynthesis; adenosylcobalamin biosynthesis; adenosylcobalamin from cob(II)yrinate a,c-diamide: step 7/7.</text>
</comment>
<evidence type="ECO:0000256" key="12">
    <source>
        <dbReference type="ARBA" id="ARBA00022989"/>
    </source>
</evidence>
<keyword evidence="10 19" id="KW-0812">Transmembrane</keyword>
<dbReference type="GO" id="GO:0008818">
    <property type="term" value="F:cobalamin 5'-phosphate synthase activity"/>
    <property type="evidence" value="ECO:0007669"/>
    <property type="project" value="UniProtKB-UniRule"/>
</dbReference>
<evidence type="ECO:0000256" key="1">
    <source>
        <dbReference type="ARBA" id="ARBA00001946"/>
    </source>
</evidence>
<evidence type="ECO:0000313" key="21">
    <source>
        <dbReference type="Proteomes" id="UP000322981"/>
    </source>
</evidence>
<keyword evidence="9 19" id="KW-0808">Transferase</keyword>
<dbReference type="GO" id="GO:0009236">
    <property type="term" value="P:cobalamin biosynthetic process"/>
    <property type="evidence" value="ECO:0007669"/>
    <property type="project" value="UniProtKB-UniRule"/>
</dbReference>
<evidence type="ECO:0000256" key="6">
    <source>
        <dbReference type="ARBA" id="ARBA00015850"/>
    </source>
</evidence>
<evidence type="ECO:0000256" key="18">
    <source>
        <dbReference type="ARBA" id="ARBA00049504"/>
    </source>
</evidence>
<evidence type="ECO:0000256" key="19">
    <source>
        <dbReference type="HAMAP-Rule" id="MF_00719"/>
    </source>
</evidence>
<evidence type="ECO:0000256" key="7">
    <source>
        <dbReference type="ARBA" id="ARBA00022475"/>
    </source>
</evidence>
<organism evidence="20 21">
    <name type="scientific">Thiohalocapsa marina</name>
    <dbReference type="NCBI Taxonomy" id="424902"/>
    <lineage>
        <taxon>Bacteria</taxon>
        <taxon>Pseudomonadati</taxon>
        <taxon>Pseudomonadota</taxon>
        <taxon>Gammaproteobacteria</taxon>
        <taxon>Chromatiales</taxon>
        <taxon>Chromatiaceae</taxon>
        <taxon>Thiohalocapsa</taxon>
    </lineage>
</organism>
<comment type="catalytic activity">
    <reaction evidence="17 19">
        <text>alpha-ribazole + adenosylcob(III)inamide-GDP = adenosylcob(III)alamin + GMP + H(+)</text>
        <dbReference type="Rhea" id="RHEA:16049"/>
        <dbReference type="ChEBI" id="CHEBI:10329"/>
        <dbReference type="ChEBI" id="CHEBI:15378"/>
        <dbReference type="ChEBI" id="CHEBI:18408"/>
        <dbReference type="ChEBI" id="CHEBI:58115"/>
        <dbReference type="ChEBI" id="CHEBI:60487"/>
        <dbReference type="EC" id="2.7.8.26"/>
    </reaction>
</comment>
<dbReference type="Pfam" id="PF02654">
    <property type="entry name" value="CobS"/>
    <property type="match status" value="1"/>
</dbReference>
<evidence type="ECO:0000256" key="15">
    <source>
        <dbReference type="ARBA" id="ARBA00032605"/>
    </source>
</evidence>
<dbReference type="GO" id="GO:0005886">
    <property type="term" value="C:plasma membrane"/>
    <property type="evidence" value="ECO:0007669"/>
    <property type="project" value="UniProtKB-SubCell"/>
</dbReference>
<dbReference type="Proteomes" id="UP000322981">
    <property type="component" value="Unassembled WGS sequence"/>
</dbReference>
<dbReference type="RefSeq" id="WP_150090391.1">
    <property type="nucleotide sequence ID" value="NZ_JBFUOH010000120.1"/>
</dbReference>
<sequence length="248" mass="25616">MSLRPLWIAGRFLSRLPFPDPGPVEPKETGRSVPWYPVIGLLIGLLVALVAAGLAGLGVAADVAAALALMVWVWATGAIHLDGLADSADAWIGGLGDRERTLAIMKDPTSGPAAVTTLVLVLLAKWAGLKTLIAAGAPWLVLVVPLLGRAQLPLLLLTTPYARAQGMAGDQSRQLPRSTARSAVVLAAIAALLLAGWPGLALAAGALAVFVLGRRAMLRRIAGFTGDTAGALVELTETLLILLCVVLL</sequence>
<evidence type="ECO:0000256" key="5">
    <source>
        <dbReference type="ARBA" id="ARBA00013200"/>
    </source>
</evidence>
<keyword evidence="12 19" id="KW-1133">Transmembrane helix</keyword>
<protein>
    <recommendedName>
        <fullName evidence="6 19">Adenosylcobinamide-GDP ribazoletransferase</fullName>
        <ecNumber evidence="5 19">2.7.8.26</ecNumber>
    </recommendedName>
    <alternativeName>
        <fullName evidence="16 19">Cobalamin synthase</fullName>
    </alternativeName>
    <alternativeName>
        <fullName evidence="15 19">Cobalamin-5'-phosphate synthase</fullName>
    </alternativeName>
</protein>
<proteinExistence type="inferred from homology"/>
<evidence type="ECO:0000256" key="14">
    <source>
        <dbReference type="ARBA" id="ARBA00025228"/>
    </source>
</evidence>
<dbReference type="EC" id="2.7.8.26" evidence="5 19"/>
<dbReference type="PANTHER" id="PTHR34148">
    <property type="entry name" value="ADENOSYLCOBINAMIDE-GDP RIBAZOLETRANSFERASE"/>
    <property type="match status" value="1"/>
</dbReference>
<evidence type="ECO:0000256" key="9">
    <source>
        <dbReference type="ARBA" id="ARBA00022679"/>
    </source>
</evidence>
<evidence type="ECO:0000256" key="4">
    <source>
        <dbReference type="ARBA" id="ARBA00010561"/>
    </source>
</evidence>
<evidence type="ECO:0000256" key="13">
    <source>
        <dbReference type="ARBA" id="ARBA00023136"/>
    </source>
</evidence>
<evidence type="ECO:0000256" key="2">
    <source>
        <dbReference type="ARBA" id="ARBA00004651"/>
    </source>
</evidence>
<dbReference type="HAMAP" id="MF_00719">
    <property type="entry name" value="CobS"/>
    <property type="match status" value="1"/>
</dbReference>
<evidence type="ECO:0000313" key="20">
    <source>
        <dbReference type="EMBL" id="KAA6186929.1"/>
    </source>
</evidence>
<feature type="transmembrane region" description="Helical" evidence="19">
    <location>
        <begin position="35"/>
        <end position="56"/>
    </location>
</feature>
<keyword evidence="7 19" id="KW-1003">Cell membrane</keyword>
<evidence type="ECO:0000256" key="17">
    <source>
        <dbReference type="ARBA" id="ARBA00048623"/>
    </source>
</evidence>
<keyword evidence="13 19" id="KW-0472">Membrane</keyword>
<comment type="function">
    <text evidence="14 19">Joins adenosylcobinamide-GDP and alpha-ribazole to generate adenosylcobalamin (Ado-cobalamin). Also synthesizes adenosylcobalamin 5'-phosphate from adenosylcobinamide-GDP and alpha-ribazole 5'-phosphate.</text>
</comment>
<comment type="similarity">
    <text evidence="4 19">Belongs to the CobS family.</text>
</comment>
<reference evidence="20 21" key="1">
    <citation type="submission" date="2019-09" db="EMBL/GenBank/DDBJ databases">
        <title>Whole-genome sequence of the purple sulfur bacterium Thiohalocapsa marina DSM 19078.</title>
        <authorList>
            <person name="Kyndt J.A."/>
            <person name="Meyer T.E."/>
        </authorList>
    </citation>
    <scope>NUCLEOTIDE SEQUENCE [LARGE SCALE GENOMIC DNA]</scope>
    <source>
        <strain evidence="20 21">DSM 19078</strain>
    </source>
</reference>
<evidence type="ECO:0000256" key="16">
    <source>
        <dbReference type="ARBA" id="ARBA00032853"/>
    </source>
</evidence>
<comment type="catalytic activity">
    <reaction evidence="18 19">
        <text>alpha-ribazole 5'-phosphate + adenosylcob(III)inamide-GDP = adenosylcob(III)alamin 5'-phosphate + GMP + H(+)</text>
        <dbReference type="Rhea" id="RHEA:23560"/>
        <dbReference type="ChEBI" id="CHEBI:15378"/>
        <dbReference type="ChEBI" id="CHEBI:57918"/>
        <dbReference type="ChEBI" id="CHEBI:58115"/>
        <dbReference type="ChEBI" id="CHEBI:60487"/>
        <dbReference type="ChEBI" id="CHEBI:60493"/>
        <dbReference type="EC" id="2.7.8.26"/>
    </reaction>
</comment>
<name>A0A5M8FQ56_9GAMM</name>
<dbReference type="PANTHER" id="PTHR34148:SF1">
    <property type="entry name" value="ADENOSYLCOBINAMIDE-GDP RIBAZOLETRANSFERASE"/>
    <property type="match status" value="1"/>
</dbReference>
<dbReference type="AlphaFoldDB" id="A0A5M8FQ56"/>
<evidence type="ECO:0000256" key="8">
    <source>
        <dbReference type="ARBA" id="ARBA00022573"/>
    </source>
</evidence>
<dbReference type="GO" id="GO:0051073">
    <property type="term" value="F:adenosylcobinamide-GDP ribazoletransferase activity"/>
    <property type="evidence" value="ECO:0007669"/>
    <property type="project" value="UniProtKB-UniRule"/>
</dbReference>
<evidence type="ECO:0000256" key="10">
    <source>
        <dbReference type="ARBA" id="ARBA00022692"/>
    </source>
</evidence>
<dbReference type="NCBIfam" id="NF001278">
    <property type="entry name" value="PRK00235.1-5"/>
    <property type="match status" value="1"/>
</dbReference>
<dbReference type="InterPro" id="IPR003805">
    <property type="entry name" value="CobS"/>
</dbReference>
<accession>A0A5M8FQ56</accession>
<evidence type="ECO:0000256" key="11">
    <source>
        <dbReference type="ARBA" id="ARBA00022842"/>
    </source>
</evidence>
<comment type="subcellular location">
    <subcellularLocation>
        <location evidence="2 19">Cell membrane</location>
        <topology evidence="2 19">Multi-pass membrane protein</topology>
    </subcellularLocation>
</comment>
<keyword evidence="11 19" id="KW-0460">Magnesium</keyword>
<comment type="cofactor">
    <cofactor evidence="1 19">
        <name>Mg(2+)</name>
        <dbReference type="ChEBI" id="CHEBI:18420"/>
    </cofactor>
</comment>
<keyword evidence="21" id="KW-1185">Reference proteome</keyword>
<dbReference type="UniPathway" id="UPA00148">
    <property type="reaction ID" value="UER00238"/>
</dbReference>
<evidence type="ECO:0000256" key="3">
    <source>
        <dbReference type="ARBA" id="ARBA00004663"/>
    </source>
</evidence>
<feature type="transmembrane region" description="Helical" evidence="19">
    <location>
        <begin position="182"/>
        <end position="212"/>
    </location>
</feature>
<gene>
    <name evidence="19" type="primary">cobS</name>
    <name evidence="20" type="ORF">F2Q65_03300</name>
</gene>